<dbReference type="EMBL" id="JBHFQA010000006">
    <property type="protein sequence ID" value="KAL2096934.1"/>
    <property type="molecule type" value="Genomic_DNA"/>
</dbReference>
<evidence type="ECO:0000313" key="2">
    <source>
        <dbReference type="EMBL" id="KAL2096934.1"/>
    </source>
</evidence>
<protein>
    <recommendedName>
        <fullName evidence="1">EF-hand domain-containing protein</fullName>
    </recommendedName>
</protein>
<dbReference type="Proteomes" id="UP001591681">
    <property type="component" value="Unassembled WGS sequence"/>
</dbReference>
<accession>A0ABD1KCZ4</accession>
<sequence>MGMSISYPLVTEPESYVDPDFDEESDKFDFGKQLHEITLSYCYDMIEHRIRSIKEEAKFKKYGYTWPIVVQELKEKYPEWTTADITNLKHQFEFFDTCGDKLLNFNEFCAALDLMNNTDSEEVRRNIFYKAAIQKYDTLNFDEYLQLMYDMKKGMPIRRPPEAEEDINRDMEDIINEVSQMDPFRQMCYRVF</sequence>
<comment type="caution">
    <text evidence="2">The sequence shown here is derived from an EMBL/GenBank/DDBJ whole genome shotgun (WGS) entry which is preliminary data.</text>
</comment>
<evidence type="ECO:0000313" key="3">
    <source>
        <dbReference type="Proteomes" id="UP001591681"/>
    </source>
</evidence>
<dbReference type="Gene3D" id="1.10.238.10">
    <property type="entry name" value="EF-hand"/>
    <property type="match status" value="1"/>
</dbReference>
<dbReference type="PROSITE" id="PS50222">
    <property type="entry name" value="EF_HAND_2"/>
    <property type="match status" value="1"/>
</dbReference>
<name>A0ABD1KCZ4_9TELE</name>
<dbReference type="InterPro" id="IPR002048">
    <property type="entry name" value="EF_hand_dom"/>
</dbReference>
<gene>
    <name evidence="2" type="ORF">ACEWY4_006141</name>
</gene>
<feature type="domain" description="EF-hand" evidence="1">
    <location>
        <begin position="83"/>
        <end position="118"/>
    </location>
</feature>
<reference evidence="2 3" key="1">
    <citation type="submission" date="2024-09" db="EMBL/GenBank/DDBJ databases">
        <title>A chromosome-level genome assembly of Gray's grenadier anchovy, Coilia grayii.</title>
        <authorList>
            <person name="Fu Z."/>
        </authorList>
    </citation>
    <scope>NUCLEOTIDE SEQUENCE [LARGE SCALE GENOMIC DNA]</scope>
    <source>
        <strain evidence="2">G4</strain>
        <tissue evidence="2">Muscle</tissue>
    </source>
</reference>
<proteinExistence type="predicted"/>
<evidence type="ECO:0000259" key="1">
    <source>
        <dbReference type="PROSITE" id="PS50222"/>
    </source>
</evidence>
<organism evidence="2 3">
    <name type="scientific">Coilia grayii</name>
    <name type="common">Gray's grenadier anchovy</name>
    <dbReference type="NCBI Taxonomy" id="363190"/>
    <lineage>
        <taxon>Eukaryota</taxon>
        <taxon>Metazoa</taxon>
        <taxon>Chordata</taxon>
        <taxon>Craniata</taxon>
        <taxon>Vertebrata</taxon>
        <taxon>Euteleostomi</taxon>
        <taxon>Actinopterygii</taxon>
        <taxon>Neopterygii</taxon>
        <taxon>Teleostei</taxon>
        <taxon>Clupei</taxon>
        <taxon>Clupeiformes</taxon>
        <taxon>Clupeoidei</taxon>
        <taxon>Engraulidae</taxon>
        <taxon>Coilinae</taxon>
        <taxon>Coilia</taxon>
    </lineage>
</organism>
<dbReference type="SUPFAM" id="SSF47473">
    <property type="entry name" value="EF-hand"/>
    <property type="match status" value="1"/>
</dbReference>
<dbReference type="AlphaFoldDB" id="A0ABD1KCZ4"/>
<dbReference type="InterPro" id="IPR011992">
    <property type="entry name" value="EF-hand-dom_pair"/>
</dbReference>
<keyword evidence="3" id="KW-1185">Reference proteome</keyword>